<dbReference type="PROSITE" id="PS01186">
    <property type="entry name" value="EGF_2"/>
    <property type="match status" value="2"/>
</dbReference>
<evidence type="ECO:0000256" key="2">
    <source>
        <dbReference type="ARBA" id="ARBA00022729"/>
    </source>
</evidence>
<dbReference type="STRING" id="46731.A0A3M6TYN4"/>
<protein>
    <submittedName>
        <fullName evidence="9">Uncharacterized protein</fullName>
    </submittedName>
</protein>
<dbReference type="GO" id="GO:0005509">
    <property type="term" value="F:calcium ion binding"/>
    <property type="evidence" value="ECO:0007669"/>
    <property type="project" value="InterPro"/>
</dbReference>
<evidence type="ECO:0000256" key="4">
    <source>
        <dbReference type="ARBA" id="ARBA00023157"/>
    </source>
</evidence>
<dbReference type="InterPro" id="IPR003609">
    <property type="entry name" value="Pan_app"/>
</dbReference>
<evidence type="ECO:0000259" key="6">
    <source>
        <dbReference type="PROSITE" id="PS50026"/>
    </source>
</evidence>
<gene>
    <name evidence="9" type="ORF">pdam_00000540</name>
</gene>
<dbReference type="PROSITE" id="PS50026">
    <property type="entry name" value="EGF_3"/>
    <property type="match status" value="3"/>
</dbReference>
<dbReference type="Pfam" id="PF02140">
    <property type="entry name" value="SUEL_Lectin"/>
    <property type="match status" value="1"/>
</dbReference>
<accession>A0A3M6TYN4</accession>
<dbReference type="SMART" id="SM00179">
    <property type="entry name" value="EGF_CA"/>
    <property type="match status" value="3"/>
</dbReference>
<dbReference type="GO" id="GO:0007411">
    <property type="term" value="P:axon guidance"/>
    <property type="evidence" value="ECO:0007669"/>
    <property type="project" value="TreeGrafter"/>
</dbReference>
<evidence type="ECO:0000259" key="7">
    <source>
        <dbReference type="PROSITE" id="PS50228"/>
    </source>
</evidence>
<dbReference type="Pfam" id="PF07645">
    <property type="entry name" value="EGF_CA"/>
    <property type="match status" value="1"/>
</dbReference>
<dbReference type="CDD" id="cd00054">
    <property type="entry name" value="EGF_CA"/>
    <property type="match status" value="2"/>
</dbReference>
<feature type="domain" description="EGF-like" evidence="6">
    <location>
        <begin position="126"/>
        <end position="166"/>
    </location>
</feature>
<dbReference type="InterPro" id="IPR024731">
    <property type="entry name" value="NELL2-like_EGF"/>
</dbReference>
<proteinExistence type="predicted"/>
<evidence type="ECO:0000313" key="9">
    <source>
        <dbReference type="EMBL" id="RMX46461.1"/>
    </source>
</evidence>
<dbReference type="InterPro" id="IPR051355">
    <property type="entry name" value="Notch/Slit_guidance"/>
</dbReference>
<keyword evidence="3" id="KW-0677">Repeat</keyword>
<feature type="domain" description="EGF-like" evidence="6">
    <location>
        <begin position="84"/>
        <end position="124"/>
    </location>
</feature>
<reference evidence="9 10" key="1">
    <citation type="journal article" date="2018" name="Sci. Rep.">
        <title>Comparative analysis of the Pocillopora damicornis genome highlights role of immune system in coral evolution.</title>
        <authorList>
            <person name="Cunning R."/>
            <person name="Bay R.A."/>
            <person name="Gillette P."/>
            <person name="Baker A.C."/>
            <person name="Traylor-Knowles N."/>
        </authorList>
    </citation>
    <scope>NUCLEOTIDE SEQUENCE [LARGE SCALE GENOMIC DNA]</scope>
    <source>
        <strain evidence="9">RSMAS</strain>
        <tissue evidence="9">Whole animal</tissue>
    </source>
</reference>
<dbReference type="FunFam" id="2.10.25.10:FF:000653">
    <property type="entry name" value="Putative Fibrillin-1"/>
    <property type="match status" value="1"/>
</dbReference>
<evidence type="ECO:0000313" key="10">
    <source>
        <dbReference type="Proteomes" id="UP000275408"/>
    </source>
</evidence>
<dbReference type="PROSITE" id="PS50228">
    <property type="entry name" value="SUEL_LECTIN"/>
    <property type="match status" value="1"/>
</dbReference>
<name>A0A3M6TYN4_POCDA</name>
<feature type="non-terminal residue" evidence="9">
    <location>
        <position position="1"/>
    </location>
</feature>
<evidence type="ECO:0000256" key="1">
    <source>
        <dbReference type="ARBA" id="ARBA00022536"/>
    </source>
</evidence>
<dbReference type="InterPro" id="IPR043159">
    <property type="entry name" value="Lectin_gal-bd_sf"/>
</dbReference>
<dbReference type="CDD" id="cd22827">
    <property type="entry name" value="Gal_Rha_Lectin_SUL-I-like"/>
    <property type="match status" value="1"/>
</dbReference>
<dbReference type="InterPro" id="IPR000152">
    <property type="entry name" value="EGF-type_Asp/Asn_hydroxyl_site"/>
</dbReference>
<dbReference type="GO" id="GO:0009986">
    <property type="term" value="C:cell surface"/>
    <property type="evidence" value="ECO:0007669"/>
    <property type="project" value="TreeGrafter"/>
</dbReference>
<dbReference type="FunFam" id="2.10.25.10:FF:000038">
    <property type="entry name" value="Fibrillin 2"/>
    <property type="match status" value="2"/>
</dbReference>
<dbReference type="Gene3D" id="2.60.120.740">
    <property type="match status" value="1"/>
</dbReference>
<dbReference type="AlphaFoldDB" id="A0A3M6TYN4"/>
<dbReference type="InterPro" id="IPR018097">
    <property type="entry name" value="EGF_Ca-bd_CS"/>
</dbReference>
<dbReference type="InterPro" id="IPR049883">
    <property type="entry name" value="NOTCH1_EGF-like"/>
</dbReference>
<dbReference type="PANTHER" id="PTHR45836">
    <property type="entry name" value="SLIT HOMOLOG"/>
    <property type="match status" value="1"/>
</dbReference>
<feature type="domain" description="Apple" evidence="8">
    <location>
        <begin position="2"/>
        <end position="79"/>
    </location>
</feature>
<evidence type="ECO:0000256" key="3">
    <source>
        <dbReference type="ARBA" id="ARBA00022737"/>
    </source>
</evidence>
<comment type="caution">
    <text evidence="5">Lacks conserved residue(s) required for the propagation of feature annotation.</text>
</comment>
<feature type="domain" description="EGF-like" evidence="6">
    <location>
        <begin position="167"/>
        <end position="207"/>
    </location>
</feature>
<feature type="domain" description="SUEL-type lectin" evidence="7">
    <location>
        <begin position="422"/>
        <end position="510"/>
    </location>
</feature>
<dbReference type="GO" id="GO:0030246">
    <property type="term" value="F:carbohydrate binding"/>
    <property type="evidence" value="ECO:0007669"/>
    <property type="project" value="InterPro"/>
</dbReference>
<organism evidence="9 10">
    <name type="scientific">Pocillopora damicornis</name>
    <name type="common">Cauliflower coral</name>
    <name type="synonym">Millepora damicornis</name>
    <dbReference type="NCBI Taxonomy" id="46731"/>
    <lineage>
        <taxon>Eukaryota</taxon>
        <taxon>Metazoa</taxon>
        <taxon>Cnidaria</taxon>
        <taxon>Anthozoa</taxon>
        <taxon>Hexacorallia</taxon>
        <taxon>Scleractinia</taxon>
        <taxon>Astrocoeniina</taxon>
        <taxon>Pocilloporidae</taxon>
        <taxon>Pocillopora</taxon>
    </lineage>
</organism>
<dbReference type="PROSITE" id="PS00010">
    <property type="entry name" value="ASX_HYDROXYL"/>
    <property type="match status" value="2"/>
</dbReference>
<dbReference type="SUPFAM" id="SSF57196">
    <property type="entry name" value="EGF/Laminin"/>
    <property type="match status" value="4"/>
</dbReference>
<dbReference type="EMBL" id="RCHS01002704">
    <property type="protein sequence ID" value="RMX46461.1"/>
    <property type="molecule type" value="Genomic_DNA"/>
</dbReference>
<comment type="caution">
    <text evidence="9">The sequence shown here is derived from an EMBL/GenBank/DDBJ whole genome shotgun (WGS) entry which is preliminary data.</text>
</comment>
<keyword evidence="2" id="KW-0732">Signal</keyword>
<keyword evidence="10" id="KW-1185">Reference proteome</keyword>
<dbReference type="GO" id="GO:0005886">
    <property type="term" value="C:plasma membrane"/>
    <property type="evidence" value="ECO:0007669"/>
    <property type="project" value="TreeGrafter"/>
</dbReference>
<sequence length="598" mass="66236">NCRNLKFTSFPKLGFRLENHTVRTIDVVNEDLCMFQCYLEPDCVSYNFCAIKQSSGKHKCDLNNATIEHDQDLVENDSCVYRGAENACKQNPCTNNATCQAGFTDRDYQCLCVNGSGFKGHDCDEDIDECFSGKHSCEGNTTCNNTFGSYSCKCKKGYQGNNKNCTDVDECLNETHGCDVNAECNNTLGSYKCTCKDGFQGNGTKCTDTNECTTGNHDCDVNAECNNTLGSYNCTFEDGYEGNGTKFTVFSDLCPGTFKYLEVKYKCVNLASNRYESIGCFKDNTTSPAIETLEGKDDILDGNYSTRNDSIDKCFRAAERQRFHIFAVQDGGRCQASASAITTFHKYNQSQQCPPGGKGGKQINHVYYIKGHKSVGCYKLDGTNRLTHELTGSDPILNGIYPAQPGSFISKCAVAKLWSVIICEGGKRTISCDNDQRTIDVVDANYGRLDSNTCHHSAVSDTNCKAANSLFIVRLKCNEEASCELHADSLVFGDPCPGTYKYLEVKYKCVNLEENHSKNSDRLIQGLTKTLKLYLIASNRYESIGCFKDDTTSPAIETLEGKDDILDGNYSTRNDSIDKCFRAAERQRFHIFAVQDGG</sequence>
<dbReference type="GO" id="GO:0043235">
    <property type="term" value="C:receptor complex"/>
    <property type="evidence" value="ECO:0007669"/>
    <property type="project" value="TreeGrafter"/>
</dbReference>
<keyword evidence="4 5" id="KW-1015">Disulfide bond</keyword>
<dbReference type="Pfam" id="PF12947">
    <property type="entry name" value="EGF_3"/>
    <property type="match status" value="2"/>
</dbReference>
<feature type="non-terminal residue" evidence="9">
    <location>
        <position position="598"/>
    </location>
</feature>
<dbReference type="InterPro" id="IPR001881">
    <property type="entry name" value="EGF-like_Ca-bd_dom"/>
</dbReference>
<evidence type="ECO:0000256" key="5">
    <source>
        <dbReference type="PROSITE-ProRule" id="PRU00076"/>
    </source>
</evidence>
<dbReference type="SMART" id="SM00181">
    <property type="entry name" value="EGF"/>
    <property type="match status" value="4"/>
</dbReference>
<dbReference type="PROSITE" id="PS50948">
    <property type="entry name" value="PAN"/>
    <property type="match status" value="1"/>
</dbReference>
<dbReference type="OrthoDB" id="5971814at2759"/>
<dbReference type="FunFam" id="2.60.120.740:FF:000001">
    <property type="entry name" value="Adhesion G protein-coupled receptor L2"/>
    <property type="match status" value="1"/>
</dbReference>
<dbReference type="PROSITE" id="PS01187">
    <property type="entry name" value="EGF_CA"/>
    <property type="match status" value="2"/>
</dbReference>
<feature type="disulfide bond" evidence="5">
    <location>
        <begin position="93"/>
        <end position="110"/>
    </location>
</feature>
<dbReference type="PANTHER" id="PTHR45836:SF13">
    <property type="entry name" value="PROTEIN CRUMBS"/>
    <property type="match status" value="1"/>
</dbReference>
<dbReference type="Gene3D" id="2.10.25.10">
    <property type="entry name" value="Laminin"/>
    <property type="match status" value="4"/>
</dbReference>
<keyword evidence="1 5" id="KW-0245">EGF-like domain</keyword>
<dbReference type="Proteomes" id="UP000275408">
    <property type="component" value="Unassembled WGS sequence"/>
</dbReference>
<evidence type="ECO:0000259" key="8">
    <source>
        <dbReference type="PROSITE" id="PS50948"/>
    </source>
</evidence>
<dbReference type="InterPro" id="IPR000742">
    <property type="entry name" value="EGF"/>
</dbReference>
<dbReference type="Pfam" id="PF00008">
    <property type="entry name" value="EGF"/>
    <property type="match status" value="1"/>
</dbReference>
<dbReference type="GO" id="GO:0007219">
    <property type="term" value="P:Notch signaling pathway"/>
    <property type="evidence" value="ECO:0007669"/>
    <property type="project" value="TreeGrafter"/>
</dbReference>
<dbReference type="InterPro" id="IPR000922">
    <property type="entry name" value="Lectin_gal-bd_dom"/>
</dbReference>